<dbReference type="EMBL" id="KZ825988">
    <property type="protein sequence ID" value="PYH90318.1"/>
    <property type="molecule type" value="Genomic_DNA"/>
</dbReference>
<evidence type="ECO:0000313" key="1">
    <source>
        <dbReference type="EMBL" id="PYH90318.1"/>
    </source>
</evidence>
<accession>A0A319DQD8</accession>
<organism evidence="1 2">
    <name type="scientific">Aspergillus ellipticus CBS 707.79</name>
    <dbReference type="NCBI Taxonomy" id="1448320"/>
    <lineage>
        <taxon>Eukaryota</taxon>
        <taxon>Fungi</taxon>
        <taxon>Dikarya</taxon>
        <taxon>Ascomycota</taxon>
        <taxon>Pezizomycotina</taxon>
        <taxon>Eurotiomycetes</taxon>
        <taxon>Eurotiomycetidae</taxon>
        <taxon>Eurotiales</taxon>
        <taxon>Aspergillaceae</taxon>
        <taxon>Aspergillus</taxon>
        <taxon>Aspergillus subgen. Circumdati</taxon>
    </lineage>
</organism>
<dbReference type="AlphaFoldDB" id="A0A319DQD8"/>
<gene>
    <name evidence="1" type="ORF">BO71DRAFT_80912</name>
</gene>
<reference evidence="1 2" key="1">
    <citation type="submission" date="2018-02" db="EMBL/GenBank/DDBJ databases">
        <title>The genomes of Aspergillus section Nigri reveals drivers in fungal speciation.</title>
        <authorList>
            <consortium name="DOE Joint Genome Institute"/>
            <person name="Vesth T.C."/>
            <person name="Nybo J."/>
            <person name="Theobald S."/>
            <person name="Brandl J."/>
            <person name="Frisvad J.C."/>
            <person name="Nielsen K.F."/>
            <person name="Lyhne E.K."/>
            <person name="Kogle M.E."/>
            <person name="Kuo A."/>
            <person name="Riley R."/>
            <person name="Clum A."/>
            <person name="Nolan M."/>
            <person name="Lipzen A."/>
            <person name="Salamov A."/>
            <person name="Henrissat B."/>
            <person name="Wiebenga A."/>
            <person name="De vries R.P."/>
            <person name="Grigoriev I.V."/>
            <person name="Mortensen U.H."/>
            <person name="Andersen M.R."/>
            <person name="Baker S.E."/>
        </authorList>
    </citation>
    <scope>NUCLEOTIDE SEQUENCE [LARGE SCALE GENOMIC DNA]</scope>
    <source>
        <strain evidence="1 2">CBS 707.79</strain>
    </source>
</reference>
<dbReference type="PROSITE" id="PS51257">
    <property type="entry name" value="PROKAR_LIPOPROTEIN"/>
    <property type="match status" value="1"/>
</dbReference>
<dbReference type="VEuPathDB" id="FungiDB:BO71DRAFT_80912"/>
<name>A0A319DQD8_9EURO</name>
<dbReference type="Proteomes" id="UP000247810">
    <property type="component" value="Unassembled WGS sequence"/>
</dbReference>
<proteinExistence type="predicted"/>
<protein>
    <submittedName>
        <fullName evidence="1">Uncharacterized protein</fullName>
    </submittedName>
</protein>
<sequence>MTKHTTYSSSPSCHTSPSVMSCHVTHHVSHELPTQACSPYPGVQQCSVCGYVKRKPNQKQRRYLEQLNQSKHNN</sequence>
<keyword evidence="2" id="KW-1185">Reference proteome</keyword>
<evidence type="ECO:0000313" key="2">
    <source>
        <dbReference type="Proteomes" id="UP000247810"/>
    </source>
</evidence>